<keyword evidence="5" id="KW-1185">Reference proteome</keyword>
<evidence type="ECO:0000256" key="1">
    <source>
        <dbReference type="SAM" id="Coils"/>
    </source>
</evidence>
<evidence type="ECO:0000313" key="3">
    <source>
        <dbReference type="EMBL" id="CAF1521327.1"/>
    </source>
</evidence>
<evidence type="ECO:0000313" key="2">
    <source>
        <dbReference type="EMBL" id="CAF1238916.1"/>
    </source>
</evidence>
<reference evidence="2" key="1">
    <citation type="submission" date="2021-02" db="EMBL/GenBank/DDBJ databases">
        <authorList>
            <person name="Nowell W R."/>
        </authorList>
    </citation>
    <scope>NUCLEOTIDE SEQUENCE</scope>
</reference>
<name>A0A814Z4D8_9BILA</name>
<keyword evidence="1" id="KW-0175">Coiled coil</keyword>
<dbReference type="EMBL" id="CAJNOL010002674">
    <property type="protein sequence ID" value="CAF1521327.1"/>
    <property type="molecule type" value="Genomic_DNA"/>
</dbReference>
<comment type="caution">
    <text evidence="2">The sequence shown here is derived from an EMBL/GenBank/DDBJ whole genome shotgun (WGS) entry which is preliminary data.</text>
</comment>
<evidence type="ECO:0000313" key="4">
    <source>
        <dbReference type="Proteomes" id="UP000663854"/>
    </source>
</evidence>
<feature type="coiled-coil region" evidence="1">
    <location>
        <begin position="212"/>
        <end position="320"/>
    </location>
</feature>
<accession>A0A814Z4D8</accession>
<dbReference type="AlphaFoldDB" id="A0A814Z4D8"/>
<dbReference type="Proteomes" id="UP000663854">
    <property type="component" value="Unassembled WGS sequence"/>
</dbReference>
<sequence>MTETNTCLGCNSEGIHTCAGCQGHFCTRDLTIHRMTLVEKLDAVRQDRNRLHQQVIQANQSNVIHQSLLSEIKKWYDTTVEKVRQAALKVRDEMNQLLRQNMENIKNELIEMAKQFPPNINADTILEGNIEQLREKVNQLRSNFEKATNLSSIMINVEQTNHIDWNHVIYVEDKSNQNKVRFPCLSANINCPWKGQKDQLEHHLAICAFQPLRLEIDELKAINAQLIEENNECKDRIGRRDAKIEKLKDKRKKDKDYIKTLQDQIEARFSEIRTLQYQVQTQGRQITKQRTEIEQKENQIRTQRTEIEQKENQIEEQQHTIQLQPIRNSNPKSNSANQAAGNQLIFCYGQVIKEHRKVNSLCIT</sequence>
<feature type="coiled-coil region" evidence="1">
    <location>
        <begin position="80"/>
        <end position="150"/>
    </location>
</feature>
<evidence type="ECO:0000313" key="5">
    <source>
        <dbReference type="Proteomes" id="UP000663870"/>
    </source>
</evidence>
<gene>
    <name evidence="3" type="ORF">JXQ802_LOCUS41604</name>
    <name evidence="2" type="ORF">PYM288_LOCUS26774</name>
</gene>
<protein>
    <submittedName>
        <fullName evidence="2">Uncharacterized protein</fullName>
    </submittedName>
</protein>
<dbReference type="Gene3D" id="1.10.287.1490">
    <property type="match status" value="1"/>
</dbReference>
<proteinExistence type="predicted"/>
<dbReference type="Proteomes" id="UP000663870">
    <property type="component" value="Unassembled WGS sequence"/>
</dbReference>
<organism evidence="2 4">
    <name type="scientific">Rotaria sordida</name>
    <dbReference type="NCBI Taxonomy" id="392033"/>
    <lineage>
        <taxon>Eukaryota</taxon>
        <taxon>Metazoa</taxon>
        <taxon>Spiralia</taxon>
        <taxon>Gnathifera</taxon>
        <taxon>Rotifera</taxon>
        <taxon>Eurotatoria</taxon>
        <taxon>Bdelloidea</taxon>
        <taxon>Philodinida</taxon>
        <taxon>Philodinidae</taxon>
        <taxon>Rotaria</taxon>
    </lineage>
</organism>
<dbReference type="EMBL" id="CAJNOH010001654">
    <property type="protein sequence ID" value="CAF1238916.1"/>
    <property type="molecule type" value="Genomic_DNA"/>
</dbReference>